<dbReference type="Proteomes" id="UP000461409">
    <property type="component" value="Unassembled WGS sequence"/>
</dbReference>
<evidence type="ECO:0000313" key="2">
    <source>
        <dbReference type="Proteomes" id="UP000461409"/>
    </source>
</evidence>
<dbReference type="AlphaFoldDB" id="A0A844XDK7"/>
<name>A0A844XDK7_9SPHN</name>
<gene>
    <name evidence="1" type="ORF">GRF63_09215</name>
</gene>
<protein>
    <submittedName>
        <fullName evidence="1">Uncharacterized protein</fullName>
    </submittedName>
</protein>
<organism evidence="1 2">
    <name type="scientific">Aurantiacibacter rhizosphaerae</name>
    <dbReference type="NCBI Taxonomy" id="2691582"/>
    <lineage>
        <taxon>Bacteria</taxon>
        <taxon>Pseudomonadati</taxon>
        <taxon>Pseudomonadota</taxon>
        <taxon>Alphaproteobacteria</taxon>
        <taxon>Sphingomonadales</taxon>
        <taxon>Erythrobacteraceae</taxon>
        <taxon>Aurantiacibacter</taxon>
    </lineage>
</organism>
<reference evidence="1 2" key="2">
    <citation type="submission" date="2020-02" db="EMBL/GenBank/DDBJ databases">
        <title>Erythrobacter dongmakensis sp. nov., isolated from a tidal mudflat.</title>
        <authorList>
            <person name="Kim I.S."/>
        </authorList>
    </citation>
    <scope>NUCLEOTIDE SEQUENCE [LARGE SCALE GENOMIC DNA]</scope>
    <source>
        <strain evidence="1 2">GH3-10</strain>
    </source>
</reference>
<evidence type="ECO:0000313" key="1">
    <source>
        <dbReference type="EMBL" id="MWV28086.1"/>
    </source>
</evidence>
<dbReference type="RefSeq" id="WP_160485723.1">
    <property type="nucleotide sequence ID" value="NZ_WUBR01000002.1"/>
</dbReference>
<comment type="caution">
    <text evidence="1">The sequence shown here is derived from an EMBL/GenBank/DDBJ whole genome shotgun (WGS) entry which is preliminary data.</text>
</comment>
<accession>A0A844XDK7</accession>
<keyword evidence="2" id="KW-1185">Reference proteome</keyword>
<proteinExistence type="predicted"/>
<sequence>MNFVLAADGEPKIAESFLRQEELLSCIKDYVVRNLAKEKAENLVDVEEIVDFIFDLLEESGVITKKETPLSGDYFKFNQKKFANFRPIFLHESPTHRIASEIGRRYYPDVFATIHRGIEVDDPDAAGAAREESSGPSAIGILSDEVVAEIVPAADRLVTLNHNSPEHKEVSSKLDEIFQTARSDNEFGSTPAERERLLNSLEAAQALWKSAELKVIQVKVGVIQALEETQEAFREIGKAVGVGLIVDLIKRIVKDQIGIDL</sequence>
<reference evidence="1 2" key="1">
    <citation type="submission" date="2019-12" db="EMBL/GenBank/DDBJ databases">
        <authorList>
            <person name="Lee S.D."/>
        </authorList>
    </citation>
    <scope>NUCLEOTIDE SEQUENCE [LARGE SCALE GENOMIC DNA]</scope>
    <source>
        <strain evidence="1 2">GH3-10</strain>
    </source>
</reference>
<dbReference type="EMBL" id="WUBR01000002">
    <property type="protein sequence ID" value="MWV28086.1"/>
    <property type="molecule type" value="Genomic_DNA"/>
</dbReference>